<comment type="function">
    <text evidence="1 8">Binds directly to 16S ribosomal RNA.</text>
</comment>
<dbReference type="GO" id="GO:0070181">
    <property type="term" value="F:small ribosomal subunit rRNA binding"/>
    <property type="evidence" value="ECO:0007669"/>
    <property type="project" value="TreeGrafter"/>
</dbReference>
<evidence type="ECO:0000313" key="11">
    <source>
        <dbReference type="Proteomes" id="UP000541810"/>
    </source>
</evidence>
<evidence type="ECO:0000256" key="7">
    <source>
        <dbReference type="ARBA" id="ARBA00035136"/>
    </source>
</evidence>
<dbReference type="Pfam" id="PF01649">
    <property type="entry name" value="Ribosomal_S20p"/>
    <property type="match status" value="1"/>
</dbReference>
<evidence type="ECO:0000256" key="3">
    <source>
        <dbReference type="ARBA" id="ARBA00022730"/>
    </source>
</evidence>
<dbReference type="GO" id="GO:0006412">
    <property type="term" value="P:translation"/>
    <property type="evidence" value="ECO:0007669"/>
    <property type="project" value="UniProtKB-UniRule"/>
</dbReference>
<evidence type="ECO:0000256" key="4">
    <source>
        <dbReference type="ARBA" id="ARBA00022884"/>
    </source>
</evidence>
<evidence type="ECO:0000256" key="9">
    <source>
        <dbReference type="SAM" id="MobiDB-lite"/>
    </source>
</evidence>
<dbReference type="PANTHER" id="PTHR33398:SF1">
    <property type="entry name" value="SMALL RIBOSOMAL SUBUNIT PROTEIN BS20C"/>
    <property type="match status" value="1"/>
</dbReference>
<evidence type="ECO:0000256" key="1">
    <source>
        <dbReference type="ARBA" id="ARBA00003134"/>
    </source>
</evidence>
<keyword evidence="5 8" id="KW-0689">Ribosomal protein</keyword>
<dbReference type="AlphaFoldDB" id="A0A7X0H5T8"/>
<evidence type="ECO:0000256" key="6">
    <source>
        <dbReference type="ARBA" id="ARBA00023274"/>
    </source>
</evidence>
<comment type="caution">
    <text evidence="10">The sequence shown here is derived from an EMBL/GenBank/DDBJ whole genome shotgun (WGS) entry which is preliminary data.</text>
</comment>
<dbReference type="PANTHER" id="PTHR33398">
    <property type="entry name" value="30S RIBOSOMAL PROTEIN S20"/>
    <property type="match status" value="1"/>
</dbReference>
<dbReference type="GO" id="GO:0005829">
    <property type="term" value="C:cytosol"/>
    <property type="evidence" value="ECO:0007669"/>
    <property type="project" value="TreeGrafter"/>
</dbReference>
<feature type="region of interest" description="Disordered" evidence="9">
    <location>
        <begin position="1"/>
        <end position="23"/>
    </location>
</feature>
<keyword evidence="3 8" id="KW-0699">rRNA-binding</keyword>
<dbReference type="EMBL" id="JACHGY010000001">
    <property type="protein sequence ID" value="MBB6428661.1"/>
    <property type="molecule type" value="Genomic_DNA"/>
</dbReference>
<keyword evidence="6 8" id="KW-0687">Ribonucleoprotein</keyword>
<dbReference type="InterPro" id="IPR002583">
    <property type="entry name" value="Ribosomal_bS20"/>
</dbReference>
<dbReference type="Gene3D" id="1.20.58.110">
    <property type="entry name" value="Ribosomal protein S20"/>
    <property type="match status" value="1"/>
</dbReference>
<evidence type="ECO:0000256" key="2">
    <source>
        <dbReference type="ARBA" id="ARBA00007634"/>
    </source>
</evidence>
<sequence length="90" mass="10201">MANSPSAKKRIRQNAKSRARNRWTKAGYRTEIKEFRETILHGTVEEAEKQLQGIYKTLDQAASTPALHKNTASRYKSRLAAKLNEKKASA</sequence>
<name>A0A7X0H5T8_9BACT</name>
<dbReference type="GO" id="GO:0015935">
    <property type="term" value="C:small ribosomal subunit"/>
    <property type="evidence" value="ECO:0007669"/>
    <property type="project" value="TreeGrafter"/>
</dbReference>
<evidence type="ECO:0000313" key="10">
    <source>
        <dbReference type="EMBL" id="MBB6428661.1"/>
    </source>
</evidence>
<dbReference type="SUPFAM" id="SSF46992">
    <property type="entry name" value="Ribosomal protein S20"/>
    <property type="match status" value="1"/>
</dbReference>
<dbReference type="FunFam" id="1.20.58.110:FF:000001">
    <property type="entry name" value="30S ribosomal protein S20"/>
    <property type="match status" value="1"/>
</dbReference>
<gene>
    <name evidence="8" type="primary">rpsT</name>
    <name evidence="10" type="ORF">HNQ40_000467</name>
</gene>
<dbReference type="InterPro" id="IPR036510">
    <property type="entry name" value="Ribosomal_bS20_sf"/>
</dbReference>
<accession>A0A7X0H5T8</accession>
<evidence type="ECO:0000256" key="5">
    <source>
        <dbReference type="ARBA" id="ARBA00022980"/>
    </source>
</evidence>
<keyword evidence="4 8" id="KW-0694">RNA-binding</keyword>
<dbReference type="RefSeq" id="WP_184676002.1">
    <property type="nucleotide sequence ID" value="NZ_JACHGY010000001.1"/>
</dbReference>
<reference evidence="10 11" key="1">
    <citation type="submission" date="2020-08" db="EMBL/GenBank/DDBJ databases">
        <title>Genomic Encyclopedia of Type Strains, Phase IV (KMG-IV): sequencing the most valuable type-strain genomes for metagenomic binning, comparative biology and taxonomic classification.</title>
        <authorList>
            <person name="Goeker M."/>
        </authorList>
    </citation>
    <scope>NUCLEOTIDE SEQUENCE [LARGE SCALE GENOMIC DNA]</scope>
    <source>
        <strain evidence="10 11">DSM 103725</strain>
    </source>
</reference>
<feature type="compositionally biased region" description="Basic residues" evidence="9">
    <location>
        <begin position="7"/>
        <end position="23"/>
    </location>
</feature>
<dbReference type="GO" id="GO:0003735">
    <property type="term" value="F:structural constituent of ribosome"/>
    <property type="evidence" value="ECO:0007669"/>
    <property type="project" value="InterPro"/>
</dbReference>
<proteinExistence type="inferred from homology"/>
<dbReference type="NCBIfam" id="TIGR00029">
    <property type="entry name" value="S20"/>
    <property type="match status" value="1"/>
</dbReference>
<comment type="similarity">
    <text evidence="2 8">Belongs to the bacterial ribosomal protein bS20 family.</text>
</comment>
<organism evidence="10 11">
    <name type="scientific">Algisphaera agarilytica</name>
    <dbReference type="NCBI Taxonomy" id="1385975"/>
    <lineage>
        <taxon>Bacteria</taxon>
        <taxon>Pseudomonadati</taxon>
        <taxon>Planctomycetota</taxon>
        <taxon>Phycisphaerae</taxon>
        <taxon>Phycisphaerales</taxon>
        <taxon>Phycisphaeraceae</taxon>
        <taxon>Algisphaera</taxon>
    </lineage>
</organism>
<dbReference type="HAMAP" id="MF_00500">
    <property type="entry name" value="Ribosomal_bS20"/>
    <property type="match status" value="1"/>
</dbReference>
<evidence type="ECO:0000256" key="8">
    <source>
        <dbReference type="HAMAP-Rule" id="MF_00500"/>
    </source>
</evidence>
<protein>
    <recommendedName>
        <fullName evidence="7 8">Small ribosomal subunit protein bS20</fullName>
    </recommendedName>
</protein>
<keyword evidence="11" id="KW-1185">Reference proteome</keyword>
<dbReference type="Proteomes" id="UP000541810">
    <property type="component" value="Unassembled WGS sequence"/>
</dbReference>